<evidence type="ECO:0000313" key="1">
    <source>
        <dbReference type="EMBL" id="CAB5217653.1"/>
    </source>
</evidence>
<accession>A0A6J7WQI2</accession>
<organism evidence="1">
    <name type="scientific">uncultured Caudovirales phage</name>
    <dbReference type="NCBI Taxonomy" id="2100421"/>
    <lineage>
        <taxon>Viruses</taxon>
        <taxon>Duplodnaviria</taxon>
        <taxon>Heunggongvirae</taxon>
        <taxon>Uroviricota</taxon>
        <taxon>Caudoviricetes</taxon>
        <taxon>Peduoviridae</taxon>
        <taxon>Maltschvirus</taxon>
        <taxon>Maltschvirus maltsch</taxon>
    </lineage>
</organism>
<reference evidence="1" key="1">
    <citation type="submission" date="2020-05" db="EMBL/GenBank/DDBJ databases">
        <authorList>
            <person name="Chiriac C."/>
            <person name="Salcher M."/>
            <person name="Ghai R."/>
            <person name="Kavagutti S V."/>
        </authorList>
    </citation>
    <scope>NUCLEOTIDE SEQUENCE</scope>
</reference>
<gene>
    <name evidence="1" type="ORF">UFOVP207_11</name>
</gene>
<name>A0A6J7WQI2_9CAUD</name>
<proteinExistence type="predicted"/>
<protein>
    <submittedName>
        <fullName evidence="1">Uncharacterized protein</fullName>
    </submittedName>
</protein>
<sequence length="89" mass="8985">MSLPNIDKIVASKGTKLVNDTTEVTATIAGIFVLEDTVFNAIKVAGSDVKSTYITTAATAIKAGALITGVGVNFSGVKLTSGSVNLILG</sequence>
<dbReference type="EMBL" id="LR798256">
    <property type="protein sequence ID" value="CAB5217653.1"/>
    <property type="molecule type" value="Genomic_DNA"/>
</dbReference>